<dbReference type="EMBL" id="KP054477">
    <property type="protein sequence ID" value="AIZ94704.1"/>
    <property type="molecule type" value="Genomic_DNA"/>
</dbReference>
<reference evidence="2" key="1">
    <citation type="submission" date="2014-10" db="EMBL/GenBank/DDBJ databases">
        <title>Characterization of Lactobacillus fermentum phage vB_S_LfeInf.</title>
        <authorList>
            <person name="Liu M."/>
            <person name="Gill J.J."/>
            <person name="Berry J."/>
            <person name="Young R.III."/>
            <person name="Summer E.J."/>
        </authorList>
    </citation>
    <scope>NUCLEOTIDE SEQUENCE [LARGE SCALE GENOMIC DNA]</scope>
</reference>
<dbReference type="Pfam" id="PF25691">
    <property type="entry name" value="BW3TFN"/>
    <property type="match status" value="1"/>
</dbReference>
<dbReference type="GeneID" id="26793866"/>
<evidence type="ECO:0000313" key="1">
    <source>
        <dbReference type="EMBL" id="AIZ94704.1"/>
    </source>
</evidence>
<evidence type="ECO:0000313" key="2">
    <source>
        <dbReference type="Proteomes" id="UP000030922"/>
    </source>
</evidence>
<sequence>MAITTQVGHIQQAINFINNHNHLYFEFAKEADWSDSNNPEAENETTTSLTDPKAFLKVDHLYLCYDTNTTTTSSTDTDTTITYKSKAWSIVDPTTVLPSTGIPTQDARYVCLVGTLAVSELDTFKYTQIGVVDFQADLDSHALLANAVSSPGSLLFYENRMLETYTNTNSKVVKYMLKF</sequence>
<organism evidence="1 2">
    <name type="scientific">Lactobacillus phage LfeInf</name>
    <dbReference type="NCBI Taxonomy" id="1567484"/>
    <lineage>
        <taxon>Viruses</taxon>
        <taxon>Duplodnaviria</taxon>
        <taxon>Heunggongvirae</taxon>
        <taxon>Uroviricota</taxon>
        <taxon>Caudoviricetes</taxon>
        <taxon>Herelleviridae</taxon>
        <taxon>Hopescreekvirus</taxon>
        <taxon>Hopescreekvirus LfeInf</taxon>
    </lineage>
</organism>
<dbReference type="Proteomes" id="UP000030922">
    <property type="component" value="Segment"/>
</dbReference>
<dbReference type="RefSeq" id="YP_009222316.1">
    <property type="nucleotide sequence ID" value="NC_029058.1"/>
</dbReference>
<protein>
    <submittedName>
        <fullName evidence="1">Uncharacterized protein</fullName>
    </submittedName>
</protein>
<dbReference type="KEGG" id="vg:26793866"/>
<dbReference type="InterPro" id="IPR058040">
    <property type="entry name" value="BW3TFN"/>
</dbReference>
<dbReference type="OrthoDB" id="9869at10239"/>
<keyword evidence="2" id="KW-1185">Reference proteome</keyword>
<reference evidence="1 2" key="2">
    <citation type="journal article" date="2015" name="Biotechnol. Biofuels">
        <title>Bacteriophage application restores ethanol fermentation characteristics disrupted by Lactobacillus fermentum.</title>
        <authorList>
            <person name="Liu M."/>
            <person name="Bischoff K.M."/>
            <person name="Gill J.J."/>
            <person name="Mire-Criscione M.D."/>
            <person name="Berry J.D."/>
            <person name="Young R."/>
            <person name="Summer E.J."/>
        </authorList>
    </citation>
    <scope>NUCLEOTIDE SEQUENCE [LARGE SCALE GENOMIC DNA]</scope>
</reference>
<accession>A0A0A7NP31</accession>
<gene>
    <name evidence="1" type="ORF">LfeInf_078</name>
</gene>
<name>A0A0A7NP31_9CAUD</name>
<proteinExistence type="predicted"/>